<accession>A0AAE1K7D2</accession>
<comment type="subcellular location">
    <subcellularLocation>
        <location evidence="1">Secreted</location>
        <location evidence="1">Extracellular space</location>
        <location evidence="1">Apoplast</location>
    </subcellularLocation>
</comment>
<evidence type="ECO:0000256" key="4">
    <source>
        <dbReference type="ARBA" id="ARBA00022729"/>
    </source>
</evidence>
<reference evidence="9" key="1">
    <citation type="submission" date="2023-10" db="EMBL/GenBank/DDBJ databases">
        <title>Chromosome-level genome of the transformable northern wattle, Acacia crassicarpa.</title>
        <authorList>
            <person name="Massaro I."/>
            <person name="Sinha N.R."/>
            <person name="Poethig S."/>
            <person name="Leichty A.R."/>
        </authorList>
    </citation>
    <scope>NUCLEOTIDE SEQUENCE</scope>
    <source>
        <strain evidence="9">Acra3RX</strain>
        <tissue evidence="9">Leaf</tissue>
    </source>
</reference>
<dbReference type="GO" id="GO:0004857">
    <property type="term" value="F:enzyme inhibitor activity"/>
    <property type="evidence" value="ECO:0007669"/>
    <property type="project" value="InterPro"/>
</dbReference>
<evidence type="ECO:0000313" key="9">
    <source>
        <dbReference type="EMBL" id="KAK4266060.1"/>
    </source>
</evidence>
<sequence>MPFPLLLLLLFLSPPLSAAAPPPPPSSHLLHSSCIHARYPHLCLRTLSSYDRPSITPRDLAQAALSVSLQHARHISRFLHHHLPSHPRPSPLLDCAEQISDSVDNLHRSLQELKHLRRSTFQLQMSNAQTWVSAAMTDDDTCLDGFGTVHDPVVGKIKRKINRVARITSNALYMISRLCHSRLIHNSEPCD</sequence>
<name>A0AAE1K7D2_9FABA</name>
<dbReference type="SUPFAM" id="SSF101148">
    <property type="entry name" value="Plant invertase/pectin methylesterase inhibitor"/>
    <property type="match status" value="1"/>
</dbReference>
<evidence type="ECO:0000256" key="6">
    <source>
        <dbReference type="ARBA" id="ARBA00038471"/>
    </source>
</evidence>
<evidence type="ECO:0000256" key="1">
    <source>
        <dbReference type="ARBA" id="ARBA00004271"/>
    </source>
</evidence>
<dbReference type="NCBIfam" id="TIGR01614">
    <property type="entry name" value="PME_inhib"/>
    <property type="match status" value="1"/>
</dbReference>
<dbReference type="Pfam" id="PF04043">
    <property type="entry name" value="PMEI"/>
    <property type="match status" value="1"/>
</dbReference>
<gene>
    <name evidence="9" type="ORF">QN277_027033</name>
</gene>
<dbReference type="InterPro" id="IPR006501">
    <property type="entry name" value="Pectinesterase_inhib_dom"/>
</dbReference>
<dbReference type="CDD" id="cd15798">
    <property type="entry name" value="PMEI-like_3"/>
    <property type="match status" value="1"/>
</dbReference>
<keyword evidence="10" id="KW-1185">Reference proteome</keyword>
<evidence type="ECO:0000256" key="7">
    <source>
        <dbReference type="SAM" id="SignalP"/>
    </source>
</evidence>
<feature type="signal peptide" evidence="7">
    <location>
        <begin position="1"/>
        <end position="19"/>
    </location>
</feature>
<comment type="caution">
    <text evidence="9">The sequence shown here is derived from an EMBL/GenBank/DDBJ whole genome shotgun (WGS) entry which is preliminary data.</text>
</comment>
<evidence type="ECO:0000256" key="5">
    <source>
        <dbReference type="ARBA" id="ARBA00023157"/>
    </source>
</evidence>
<dbReference type="InterPro" id="IPR035513">
    <property type="entry name" value="Invertase/methylesterase_inhib"/>
</dbReference>
<dbReference type="InterPro" id="IPR051955">
    <property type="entry name" value="PME_Inhibitor"/>
</dbReference>
<keyword evidence="5" id="KW-1015">Disulfide bond</keyword>
<protein>
    <recommendedName>
        <fullName evidence="8">Pectinesterase inhibitor domain-containing protein</fullName>
    </recommendedName>
</protein>
<feature type="domain" description="Pectinesterase inhibitor" evidence="8">
    <location>
        <begin position="25"/>
        <end position="174"/>
    </location>
</feature>
<dbReference type="EMBL" id="JAWXYG010000008">
    <property type="protein sequence ID" value="KAK4266060.1"/>
    <property type="molecule type" value="Genomic_DNA"/>
</dbReference>
<evidence type="ECO:0000313" key="10">
    <source>
        <dbReference type="Proteomes" id="UP001293593"/>
    </source>
</evidence>
<evidence type="ECO:0000259" key="8">
    <source>
        <dbReference type="SMART" id="SM00856"/>
    </source>
</evidence>
<feature type="chain" id="PRO_5041966039" description="Pectinesterase inhibitor domain-containing protein" evidence="7">
    <location>
        <begin position="20"/>
        <end position="191"/>
    </location>
</feature>
<dbReference type="AlphaFoldDB" id="A0AAE1K7D2"/>
<evidence type="ECO:0000256" key="3">
    <source>
        <dbReference type="ARBA" id="ARBA00022525"/>
    </source>
</evidence>
<keyword evidence="4 7" id="KW-0732">Signal</keyword>
<evidence type="ECO:0000256" key="2">
    <source>
        <dbReference type="ARBA" id="ARBA00022523"/>
    </source>
</evidence>
<dbReference type="Gene3D" id="1.20.140.40">
    <property type="entry name" value="Invertase/pectin methylesterase inhibitor family protein"/>
    <property type="match status" value="1"/>
</dbReference>
<organism evidence="9 10">
    <name type="scientific">Acacia crassicarpa</name>
    <name type="common">northern wattle</name>
    <dbReference type="NCBI Taxonomy" id="499986"/>
    <lineage>
        <taxon>Eukaryota</taxon>
        <taxon>Viridiplantae</taxon>
        <taxon>Streptophyta</taxon>
        <taxon>Embryophyta</taxon>
        <taxon>Tracheophyta</taxon>
        <taxon>Spermatophyta</taxon>
        <taxon>Magnoliopsida</taxon>
        <taxon>eudicotyledons</taxon>
        <taxon>Gunneridae</taxon>
        <taxon>Pentapetalae</taxon>
        <taxon>rosids</taxon>
        <taxon>fabids</taxon>
        <taxon>Fabales</taxon>
        <taxon>Fabaceae</taxon>
        <taxon>Caesalpinioideae</taxon>
        <taxon>mimosoid clade</taxon>
        <taxon>Acacieae</taxon>
        <taxon>Acacia</taxon>
    </lineage>
</organism>
<dbReference type="FunFam" id="1.20.140.40:FF:000006">
    <property type="entry name" value="Pectinesterase inhibitor 3"/>
    <property type="match status" value="1"/>
</dbReference>
<dbReference type="Proteomes" id="UP001293593">
    <property type="component" value="Unassembled WGS sequence"/>
</dbReference>
<dbReference type="PANTHER" id="PTHR31080">
    <property type="entry name" value="PECTINESTERASE INHIBITOR-LIKE"/>
    <property type="match status" value="1"/>
</dbReference>
<dbReference type="SMART" id="SM00856">
    <property type="entry name" value="PMEI"/>
    <property type="match status" value="1"/>
</dbReference>
<keyword evidence="2" id="KW-0052">Apoplast</keyword>
<proteinExistence type="inferred from homology"/>
<dbReference type="PANTHER" id="PTHR31080:SF110">
    <property type="entry name" value="PECTINESTERASE INHIBITOR 3"/>
    <property type="match status" value="1"/>
</dbReference>
<keyword evidence="3" id="KW-0964">Secreted</keyword>
<comment type="similarity">
    <text evidence="6">Belongs to the PMEI family.</text>
</comment>
<dbReference type="GO" id="GO:0048046">
    <property type="term" value="C:apoplast"/>
    <property type="evidence" value="ECO:0007669"/>
    <property type="project" value="UniProtKB-SubCell"/>
</dbReference>